<protein>
    <submittedName>
        <fullName evidence="2">Uncharacterized protein</fullName>
    </submittedName>
</protein>
<evidence type="ECO:0000313" key="2">
    <source>
        <dbReference type="EMBL" id="GBP74998.1"/>
    </source>
</evidence>
<feature type="compositionally biased region" description="Polar residues" evidence="1">
    <location>
        <begin position="172"/>
        <end position="181"/>
    </location>
</feature>
<reference evidence="2 3" key="1">
    <citation type="journal article" date="2019" name="Commun. Biol.">
        <title>The bagworm genome reveals a unique fibroin gene that provides high tensile strength.</title>
        <authorList>
            <person name="Kono N."/>
            <person name="Nakamura H."/>
            <person name="Ohtoshi R."/>
            <person name="Tomita M."/>
            <person name="Numata K."/>
            <person name="Arakawa K."/>
        </authorList>
    </citation>
    <scope>NUCLEOTIDE SEQUENCE [LARGE SCALE GENOMIC DNA]</scope>
</reference>
<evidence type="ECO:0000256" key="1">
    <source>
        <dbReference type="SAM" id="MobiDB-lite"/>
    </source>
</evidence>
<comment type="caution">
    <text evidence="2">The sequence shown here is derived from an EMBL/GenBank/DDBJ whole genome shotgun (WGS) entry which is preliminary data.</text>
</comment>
<keyword evidence="3" id="KW-1185">Reference proteome</keyword>
<gene>
    <name evidence="2" type="ORF">EVAR_82416_1</name>
</gene>
<sequence>MKKTVKGHDHCSPLRRCNGVGMEGCKIVSMISTFHDNSTYTGTRLARNVRSPYVKRLQYDYGGIDLKIKSSPCTNGKKEGLKWYIKMFKDCSIVEDAVHASRTVRSLISRSNYDWTGLKPYAYSWRYFVLPDVFTKICHKSDVETLPPHRLKRDKPKRGHGLGRQNRRNELTEPTPSTSKE</sequence>
<accession>A0A4C1YG02</accession>
<dbReference type="Proteomes" id="UP000299102">
    <property type="component" value="Unassembled WGS sequence"/>
</dbReference>
<name>A0A4C1YG02_EUMVA</name>
<organism evidence="2 3">
    <name type="scientific">Eumeta variegata</name>
    <name type="common">Bagworm moth</name>
    <name type="synonym">Eumeta japonica</name>
    <dbReference type="NCBI Taxonomy" id="151549"/>
    <lineage>
        <taxon>Eukaryota</taxon>
        <taxon>Metazoa</taxon>
        <taxon>Ecdysozoa</taxon>
        <taxon>Arthropoda</taxon>
        <taxon>Hexapoda</taxon>
        <taxon>Insecta</taxon>
        <taxon>Pterygota</taxon>
        <taxon>Neoptera</taxon>
        <taxon>Endopterygota</taxon>
        <taxon>Lepidoptera</taxon>
        <taxon>Glossata</taxon>
        <taxon>Ditrysia</taxon>
        <taxon>Tineoidea</taxon>
        <taxon>Psychidae</taxon>
        <taxon>Oiketicinae</taxon>
        <taxon>Eumeta</taxon>
    </lineage>
</organism>
<feature type="compositionally biased region" description="Basic residues" evidence="1">
    <location>
        <begin position="149"/>
        <end position="161"/>
    </location>
</feature>
<dbReference type="EMBL" id="BGZK01001232">
    <property type="protein sequence ID" value="GBP74998.1"/>
    <property type="molecule type" value="Genomic_DNA"/>
</dbReference>
<feature type="region of interest" description="Disordered" evidence="1">
    <location>
        <begin position="147"/>
        <end position="181"/>
    </location>
</feature>
<proteinExistence type="predicted"/>
<dbReference type="OrthoDB" id="75807at2759"/>
<dbReference type="AlphaFoldDB" id="A0A4C1YG02"/>
<evidence type="ECO:0000313" key="3">
    <source>
        <dbReference type="Proteomes" id="UP000299102"/>
    </source>
</evidence>